<dbReference type="Proteomes" id="UP001221757">
    <property type="component" value="Unassembled WGS sequence"/>
</dbReference>
<dbReference type="InterPro" id="IPR022812">
    <property type="entry name" value="Dynamin"/>
</dbReference>
<keyword evidence="3" id="KW-1185">Reference proteome</keyword>
<dbReference type="Gene3D" id="3.40.50.300">
    <property type="entry name" value="P-loop containing nucleotide triphosphate hydrolases"/>
    <property type="match status" value="1"/>
</dbReference>
<dbReference type="InterPro" id="IPR045063">
    <property type="entry name" value="Dynamin_N"/>
</dbReference>
<dbReference type="GO" id="GO:0003924">
    <property type="term" value="F:GTPase activity"/>
    <property type="evidence" value="ECO:0007669"/>
    <property type="project" value="InterPro"/>
</dbReference>
<dbReference type="InterPro" id="IPR001401">
    <property type="entry name" value="Dynamin_GTPase"/>
</dbReference>
<gene>
    <name evidence="2" type="ORF">B0H17DRAFT_1202115</name>
</gene>
<dbReference type="PANTHER" id="PTHR11566">
    <property type="entry name" value="DYNAMIN"/>
    <property type="match status" value="1"/>
</dbReference>
<evidence type="ECO:0000259" key="1">
    <source>
        <dbReference type="SMART" id="SM00053"/>
    </source>
</evidence>
<accession>A0AAD7GGA2</accession>
<proteinExistence type="predicted"/>
<dbReference type="GO" id="GO:0005525">
    <property type="term" value="F:GTP binding"/>
    <property type="evidence" value="ECO:0007669"/>
    <property type="project" value="InterPro"/>
</dbReference>
<dbReference type="Gene3D" id="1.20.120.1240">
    <property type="entry name" value="Dynamin, middle domain"/>
    <property type="match status" value="1"/>
</dbReference>
<name>A0AAD7GGA2_MYCRO</name>
<reference evidence="2" key="1">
    <citation type="submission" date="2023-03" db="EMBL/GenBank/DDBJ databases">
        <title>Massive genome expansion in bonnet fungi (Mycena s.s.) driven by repeated elements and novel gene families across ecological guilds.</title>
        <authorList>
            <consortium name="Lawrence Berkeley National Laboratory"/>
            <person name="Harder C.B."/>
            <person name="Miyauchi S."/>
            <person name="Viragh M."/>
            <person name="Kuo A."/>
            <person name="Thoen E."/>
            <person name="Andreopoulos B."/>
            <person name="Lu D."/>
            <person name="Skrede I."/>
            <person name="Drula E."/>
            <person name="Henrissat B."/>
            <person name="Morin E."/>
            <person name="Kohler A."/>
            <person name="Barry K."/>
            <person name="LaButti K."/>
            <person name="Morin E."/>
            <person name="Salamov A."/>
            <person name="Lipzen A."/>
            <person name="Mereny Z."/>
            <person name="Hegedus B."/>
            <person name="Baldrian P."/>
            <person name="Stursova M."/>
            <person name="Weitz H."/>
            <person name="Taylor A."/>
            <person name="Grigoriev I.V."/>
            <person name="Nagy L.G."/>
            <person name="Martin F."/>
            <person name="Kauserud H."/>
        </authorList>
    </citation>
    <scope>NUCLEOTIDE SEQUENCE</scope>
    <source>
        <strain evidence="2">CBHHK067</strain>
    </source>
</reference>
<feature type="domain" description="Dynamin GTPase" evidence="1">
    <location>
        <begin position="9"/>
        <end position="219"/>
    </location>
</feature>
<sequence length="361" mass="40924">MGTSPRTLRDYSKACLDILNRLRDAKIEQEIQLPSIVTVGIQSVGKTSVIESLSTLKLPRGVGTCTKCPMEFRLEHSTDSPPSVDTALRFASDDKVSFRRRNLSDLNEICSAIADAQEHILNRENRNDPRSVLTKVNRIVEDIEPTWLETFNNMKRKLDNGWFAVKLPAGGDIPWEKARKEKREFFQDQLLSNLEVARLPAHDTVLTVLNNFSADLSAHIKGISPKPFTMEVGLIYQVNEQYDTLRREVSQRTPRFCPTYKPDDGSSPRSSPAWAQLCAEGEIVYLDEMMKVIKEAVTRELPRELPCGITRSIIARFVQSWRDVAITAFRNVKAVAIDHLNALVRTHFADYERGGLLSRIQ</sequence>
<dbReference type="AlphaFoldDB" id="A0AAD7GGA2"/>
<protein>
    <recommendedName>
        <fullName evidence="1">Dynamin GTPase domain-containing protein</fullName>
    </recommendedName>
</protein>
<dbReference type="GO" id="GO:0005737">
    <property type="term" value="C:cytoplasm"/>
    <property type="evidence" value="ECO:0007669"/>
    <property type="project" value="TreeGrafter"/>
</dbReference>
<dbReference type="GO" id="GO:0008017">
    <property type="term" value="F:microtubule binding"/>
    <property type="evidence" value="ECO:0007669"/>
    <property type="project" value="TreeGrafter"/>
</dbReference>
<dbReference type="InterPro" id="IPR027417">
    <property type="entry name" value="P-loop_NTPase"/>
</dbReference>
<evidence type="ECO:0000313" key="2">
    <source>
        <dbReference type="EMBL" id="KAJ7689662.1"/>
    </source>
</evidence>
<dbReference type="SMART" id="SM00053">
    <property type="entry name" value="DYNc"/>
    <property type="match status" value="1"/>
</dbReference>
<comment type="caution">
    <text evidence="2">The sequence shown here is derived from an EMBL/GenBank/DDBJ whole genome shotgun (WGS) entry which is preliminary data.</text>
</comment>
<dbReference type="PRINTS" id="PR00195">
    <property type="entry name" value="DYNAMIN"/>
</dbReference>
<dbReference type="SUPFAM" id="SSF52540">
    <property type="entry name" value="P-loop containing nucleoside triphosphate hydrolases"/>
    <property type="match status" value="1"/>
</dbReference>
<dbReference type="Pfam" id="PF00350">
    <property type="entry name" value="Dynamin_N"/>
    <property type="match status" value="1"/>
</dbReference>
<dbReference type="EMBL" id="JARKIE010000070">
    <property type="protein sequence ID" value="KAJ7689662.1"/>
    <property type="molecule type" value="Genomic_DNA"/>
</dbReference>
<evidence type="ECO:0000313" key="3">
    <source>
        <dbReference type="Proteomes" id="UP001221757"/>
    </source>
</evidence>
<organism evidence="2 3">
    <name type="scientific">Mycena rosella</name>
    <name type="common">Pink bonnet</name>
    <name type="synonym">Agaricus rosellus</name>
    <dbReference type="NCBI Taxonomy" id="1033263"/>
    <lineage>
        <taxon>Eukaryota</taxon>
        <taxon>Fungi</taxon>
        <taxon>Dikarya</taxon>
        <taxon>Basidiomycota</taxon>
        <taxon>Agaricomycotina</taxon>
        <taxon>Agaricomycetes</taxon>
        <taxon>Agaricomycetidae</taxon>
        <taxon>Agaricales</taxon>
        <taxon>Marasmiineae</taxon>
        <taxon>Mycenaceae</taxon>
        <taxon>Mycena</taxon>
    </lineage>
</organism>
<dbReference type="GO" id="GO:0005874">
    <property type="term" value="C:microtubule"/>
    <property type="evidence" value="ECO:0007669"/>
    <property type="project" value="TreeGrafter"/>
</dbReference>
<dbReference type="GO" id="GO:0016020">
    <property type="term" value="C:membrane"/>
    <property type="evidence" value="ECO:0007669"/>
    <property type="project" value="TreeGrafter"/>
</dbReference>